<feature type="compositionally biased region" description="Polar residues" evidence="11">
    <location>
        <begin position="1371"/>
        <end position="1380"/>
    </location>
</feature>
<evidence type="ECO:0000256" key="7">
    <source>
        <dbReference type="ARBA" id="ARBA00023137"/>
    </source>
</evidence>
<dbReference type="SUPFAM" id="SSF52058">
    <property type="entry name" value="L domain-like"/>
    <property type="match status" value="2"/>
</dbReference>
<feature type="compositionally biased region" description="Low complexity" evidence="11">
    <location>
        <begin position="1228"/>
        <end position="1237"/>
    </location>
</feature>
<feature type="region of interest" description="Disordered" evidence="11">
    <location>
        <begin position="1405"/>
        <end position="1450"/>
    </location>
</feature>
<dbReference type="PROSITE" id="PS50011">
    <property type="entry name" value="PROTEIN_KINASE_DOM"/>
    <property type="match status" value="1"/>
</dbReference>
<dbReference type="GO" id="GO:0022008">
    <property type="term" value="P:neurogenesis"/>
    <property type="evidence" value="ECO:0007669"/>
    <property type="project" value="TreeGrafter"/>
</dbReference>
<dbReference type="SMART" id="SM00261">
    <property type="entry name" value="FU"/>
    <property type="match status" value="6"/>
</dbReference>
<dbReference type="InterPro" id="IPR011009">
    <property type="entry name" value="Kinase-like_dom_sf"/>
</dbReference>
<evidence type="ECO:0000313" key="14">
    <source>
        <dbReference type="WBParaSite" id="maker-uti_cns_0016193-snap-gene-0.3-mRNA-1"/>
    </source>
</evidence>
<keyword evidence="6 10" id="KW-0067">ATP-binding</keyword>
<feature type="region of interest" description="Disordered" evidence="11">
    <location>
        <begin position="1482"/>
        <end position="1507"/>
    </location>
</feature>
<feature type="region of interest" description="Disordered" evidence="11">
    <location>
        <begin position="1222"/>
        <end position="1258"/>
    </location>
</feature>
<dbReference type="Gene3D" id="2.10.220.10">
    <property type="entry name" value="Hormone Receptor, Insulin-like Growth Factor Receptor 1, Chain A, domain 2"/>
    <property type="match status" value="4"/>
</dbReference>
<dbReference type="GO" id="GO:0009925">
    <property type="term" value="C:basal plasma membrane"/>
    <property type="evidence" value="ECO:0007669"/>
    <property type="project" value="TreeGrafter"/>
</dbReference>
<dbReference type="InterPro" id="IPR032778">
    <property type="entry name" value="GF_recep_IV"/>
</dbReference>
<comment type="catalytic activity">
    <reaction evidence="9">
        <text>L-tyrosyl-[protein] + ATP = O-phospho-L-tyrosyl-[protein] + ADP + H(+)</text>
        <dbReference type="Rhea" id="RHEA:10596"/>
        <dbReference type="Rhea" id="RHEA-COMP:10136"/>
        <dbReference type="Rhea" id="RHEA-COMP:20101"/>
        <dbReference type="ChEBI" id="CHEBI:15378"/>
        <dbReference type="ChEBI" id="CHEBI:30616"/>
        <dbReference type="ChEBI" id="CHEBI:46858"/>
        <dbReference type="ChEBI" id="CHEBI:61978"/>
        <dbReference type="ChEBI" id="CHEBI:456216"/>
        <dbReference type="EC" id="2.7.10.1"/>
    </reaction>
</comment>
<dbReference type="PROSITE" id="PS00109">
    <property type="entry name" value="PROTEIN_KINASE_TYR"/>
    <property type="match status" value="1"/>
</dbReference>
<keyword evidence="4 10" id="KW-0547">Nucleotide-binding</keyword>
<keyword evidence="5" id="KW-0418">Kinase</keyword>
<feature type="compositionally biased region" description="Low complexity" evidence="11">
    <location>
        <begin position="1614"/>
        <end position="1624"/>
    </location>
</feature>
<dbReference type="InterPro" id="IPR006212">
    <property type="entry name" value="Furin_repeat"/>
</dbReference>
<feature type="compositionally biased region" description="Polar residues" evidence="11">
    <location>
        <begin position="1559"/>
        <end position="1572"/>
    </location>
</feature>
<dbReference type="InterPro" id="IPR009030">
    <property type="entry name" value="Growth_fac_rcpt_cys_sf"/>
</dbReference>
<dbReference type="PROSITE" id="PS00107">
    <property type="entry name" value="PROTEIN_KINASE_ATP"/>
    <property type="match status" value="1"/>
</dbReference>
<feature type="domain" description="Protein kinase" evidence="12">
    <location>
        <begin position="959"/>
        <end position="1218"/>
    </location>
</feature>
<dbReference type="GO" id="GO:0004714">
    <property type="term" value="F:transmembrane receptor protein tyrosine kinase activity"/>
    <property type="evidence" value="ECO:0007669"/>
    <property type="project" value="UniProtKB-EC"/>
</dbReference>
<dbReference type="Pfam" id="PF14843">
    <property type="entry name" value="GF_recep_IV"/>
    <property type="match status" value="1"/>
</dbReference>
<dbReference type="InterPro" id="IPR050122">
    <property type="entry name" value="RTK"/>
</dbReference>
<evidence type="ECO:0000256" key="6">
    <source>
        <dbReference type="ARBA" id="ARBA00022840"/>
    </source>
</evidence>
<dbReference type="InterPro" id="IPR017441">
    <property type="entry name" value="Protein_kinase_ATP_BS"/>
</dbReference>
<dbReference type="GO" id="GO:0005524">
    <property type="term" value="F:ATP binding"/>
    <property type="evidence" value="ECO:0007669"/>
    <property type="project" value="UniProtKB-UniRule"/>
</dbReference>
<evidence type="ECO:0000256" key="5">
    <source>
        <dbReference type="ARBA" id="ARBA00022777"/>
    </source>
</evidence>
<evidence type="ECO:0000256" key="11">
    <source>
        <dbReference type="SAM" id="MobiDB-lite"/>
    </source>
</evidence>
<dbReference type="InterPro" id="IPR020635">
    <property type="entry name" value="Tyr_kinase_cat_dom"/>
</dbReference>
<dbReference type="GO" id="GO:0007169">
    <property type="term" value="P:cell surface receptor protein tyrosine kinase signaling pathway"/>
    <property type="evidence" value="ECO:0007669"/>
    <property type="project" value="TreeGrafter"/>
</dbReference>
<dbReference type="Pfam" id="PF00757">
    <property type="entry name" value="Furin-like"/>
    <property type="match status" value="1"/>
</dbReference>
<dbReference type="PANTHER" id="PTHR24416:SF566">
    <property type="entry name" value="EPIDERMAL GROWTH FACTOR RECEPTOR"/>
    <property type="match status" value="1"/>
</dbReference>
<dbReference type="PRINTS" id="PR00109">
    <property type="entry name" value="TYRKINASE"/>
</dbReference>
<dbReference type="PANTHER" id="PTHR24416">
    <property type="entry name" value="TYROSINE-PROTEIN KINASE RECEPTOR"/>
    <property type="match status" value="1"/>
</dbReference>
<dbReference type="InterPro" id="IPR001245">
    <property type="entry name" value="Ser-Thr/Tyr_kinase_cat_dom"/>
</dbReference>
<feature type="region of interest" description="Disordered" evidence="11">
    <location>
        <begin position="1553"/>
        <end position="1628"/>
    </location>
</feature>
<feature type="compositionally biased region" description="Low complexity" evidence="11">
    <location>
        <begin position="1577"/>
        <end position="1588"/>
    </location>
</feature>
<feature type="compositionally biased region" description="Pro residues" evidence="11">
    <location>
        <begin position="1326"/>
        <end position="1347"/>
    </location>
</feature>
<dbReference type="InterPro" id="IPR008266">
    <property type="entry name" value="Tyr_kinase_AS"/>
</dbReference>
<feature type="region of interest" description="Disordered" evidence="11">
    <location>
        <begin position="1317"/>
        <end position="1390"/>
    </location>
</feature>
<evidence type="ECO:0000256" key="3">
    <source>
        <dbReference type="ARBA" id="ARBA00022679"/>
    </source>
</evidence>
<evidence type="ECO:0000313" key="13">
    <source>
        <dbReference type="Proteomes" id="UP000095280"/>
    </source>
</evidence>
<evidence type="ECO:0000256" key="1">
    <source>
        <dbReference type="ARBA" id="ARBA00004479"/>
    </source>
</evidence>
<feature type="compositionally biased region" description="Gly residues" evidence="11">
    <location>
        <begin position="1597"/>
        <end position="1613"/>
    </location>
</feature>
<comment type="subcellular location">
    <subcellularLocation>
        <location evidence="1">Membrane</location>
        <topology evidence="1">Single-pass type I membrane protein</topology>
    </subcellularLocation>
</comment>
<dbReference type="InterPro" id="IPR036941">
    <property type="entry name" value="Rcpt_L-dom_sf"/>
</dbReference>
<evidence type="ECO:0000256" key="2">
    <source>
        <dbReference type="ARBA" id="ARBA00022553"/>
    </source>
</evidence>
<dbReference type="Proteomes" id="UP000095280">
    <property type="component" value="Unplaced"/>
</dbReference>
<feature type="compositionally biased region" description="Low complexity" evidence="11">
    <location>
        <begin position="1482"/>
        <end position="1499"/>
    </location>
</feature>
<dbReference type="SUPFAM" id="SSF56112">
    <property type="entry name" value="Protein kinase-like (PK-like)"/>
    <property type="match status" value="1"/>
</dbReference>
<evidence type="ECO:0000256" key="8">
    <source>
        <dbReference type="ARBA" id="ARBA00023180"/>
    </source>
</evidence>
<dbReference type="Gene3D" id="3.80.20.20">
    <property type="entry name" value="Receptor L-domain"/>
    <property type="match status" value="2"/>
</dbReference>
<accession>A0A1I8IS15</accession>
<feature type="binding site" evidence="10">
    <location>
        <position position="993"/>
    </location>
    <ligand>
        <name>ATP</name>
        <dbReference type="ChEBI" id="CHEBI:30616"/>
    </ligand>
</feature>
<keyword evidence="13" id="KW-1185">Reference proteome</keyword>
<dbReference type="InterPro" id="IPR006211">
    <property type="entry name" value="Furin-like_Cys-rich_dom"/>
</dbReference>
<name>A0A1I8IS15_9PLAT</name>
<evidence type="ECO:0000259" key="12">
    <source>
        <dbReference type="PROSITE" id="PS50011"/>
    </source>
</evidence>
<protein>
    <submittedName>
        <fullName evidence="14">Receptor protein-tyrosine kinase</fullName>
    </submittedName>
</protein>
<evidence type="ECO:0000256" key="9">
    <source>
        <dbReference type="ARBA" id="ARBA00051243"/>
    </source>
</evidence>
<reference evidence="14" key="1">
    <citation type="submission" date="2016-11" db="UniProtKB">
        <authorList>
            <consortium name="WormBaseParasite"/>
        </authorList>
    </citation>
    <scope>IDENTIFICATION</scope>
</reference>
<keyword evidence="3" id="KW-0808">Transferase</keyword>
<dbReference type="WBParaSite" id="maker-uti_cns_0016193-snap-gene-0.3-mRNA-1">
    <property type="protein sequence ID" value="maker-uti_cns_0016193-snap-gene-0.3-mRNA-1"/>
    <property type="gene ID" value="maker-uti_cns_0016193-snap-gene-0.3"/>
</dbReference>
<keyword evidence="2" id="KW-0597">Phosphoprotein</keyword>
<dbReference type="Gene3D" id="1.10.510.10">
    <property type="entry name" value="Transferase(Phosphotransferase) domain 1"/>
    <property type="match status" value="1"/>
</dbReference>
<dbReference type="Pfam" id="PF07714">
    <property type="entry name" value="PK_Tyr_Ser-Thr"/>
    <property type="match status" value="1"/>
</dbReference>
<dbReference type="GO" id="GO:0043066">
    <property type="term" value="P:negative regulation of apoptotic process"/>
    <property type="evidence" value="ECO:0007669"/>
    <property type="project" value="TreeGrafter"/>
</dbReference>
<keyword evidence="7" id="KW-0829">Tyrosine-protein kinase</keyword>
<organism evidence="13 14">
    <name type="scientific">Macrostomum lignano</name>
    <dbReference type="NCBI Taxonomy" id="282301"/>
    <lineage>
        <taxon>Eukaryota</taxon>
        <taxon>Metazoa</taxon>
        <taxon>Spiralia</taxon>
        <taxon>Lophotrochozoa</taxon>
        <taxon>Platyhelminthes</taxon>
        <taxon>Rhabditophora</taxon>
        <taxon>Macrostomorpha</taxon>
        <taxon>Macrostomida</taxon>
        <taxon>Macrostomidae</taxon>
        <taxon>Macrostomum</taxon>
    </lineage>
</organism>
<dbReference type="SUPFAM" id="SSF57184">
    <property type="entry name" value="Growth factor receptor domain"/>
    <property type="match status" value="3"/>
</dbReference>
<dbReference type="FunFam" id="1.10.510.10:FF:000027">
    <property type="entry name" value="Receptor protein-tyrosine kinase"/>
    <property type="match status" value="1"/>
</dbReference>
<evidence type="ECO:0000256" key="10">
    <source>
        <dbReference type="PROSITE-ProRule" id="PRU10141"/>
    </source>
</evidence>
<keyword evidence="8" id="KW-0325">Glycoprotein</keyword>
<feature type="compositionally biased region" description="Gly residues" evidence="11">
    <location>
        <begin position="1238"/>
        <end position="1247"/>
    </location>
</feature>
<evidence type="ECO:0000256" key="4">
    <source>
        <dbReference type="ARBA" id="ARBA00022741"/>
    </source>
</evidence>
<dbReference type="CDD" id="cd00064">
    <property type="entry name" value="FU"/>
    <property type="match status" value="5"/>
</dbReference>
<dbReference type="GO" id="GO:0043235">
    <property type="term" value="C:receptor complex"/>
    <property type="evidence" value="ECO:0007669"/>
    <property type="project" value="TreeGrafter"/>
</dbReference>
<sequence length="1789" mass="194399">PRYNCTSRGPREQNSQVIQQQRYSRAPSQVAEFYPSINGYFQAVRLTEMLMHLMALCLLLPLSAAIDTAAVNASSEYVVCTGTLEAEQTNEDSVRKFKALRDRLSGCQFVIGDIHLTRIKQEHFDEQDEVLDFGFLNTIKEVTGCVKLVDSCFSSPLEFESLQVIRGTGCGNSSLLLQFDSNCALQTPYVAFPTFATSVAESYYTTSPPATLSATFSELFAYPMAPVVSRIGQCRDLDNACHSNCTEWPEDGQQHCWGPELRHCQPRTRCRHLSTRDCPYQRCFVDSQGGERCCHEQCLGGCFGPLAQHCLGCRNFDRNGTCVQKCELENYYHPGAAQNLSPVEGKMLPHGPDGSCVKKCMSERKPDADGVCVAVDESRVCEIEVGALSTICHSGNPLMQGLTNASMLCTEFHGSVTVNPDCFSDEPKPGKVTVEQLYTMFSRLRVVRGEIQLLLFGYNQLRNLTFLSHLERVDDRPGEKKSGRIMIVAPEIHFFGLASLRFINKYIMFLALPNGSSVSLCTGFIPKQDAVNESLIQLGASTTSNWLRSPEGLDNIRVRSICPIKPDSCDPQCEPRFGCWGPGPTNCVRCRSVKAGRICLQSCESSPGWFLVNSTKLLEKQGNTTLELMCSRCHHSCAKCDGPGPSNCTACLNGTFLDGSVCVAKCNPETQFEDVSARACQPCPKICTSLGNGKPTCTGNKTLVGPGGCQFCQHVVVTQQSEADFTPLLKCGPSSCPAGFYTALVDFGSNQFNNFSDFLAVKRTVDLPVTMCAKCAPHCMTCKGASNKCTACRHYSIEPVLTDEFECETRAEPACRDGFYADHGNQTCRPCAPPCSTCSGPGEGDCLRCVAPKYLVLAESGDGPVDVENSTSFCTDTCPEDRPRLIASKRGLICTAALSTSMIGVLIGAAGFAVSLAALLSFCCIWRRRRSVMLPEEEKEELEPMLNRGYLATISENELARGPEVGSGAFGTVFKGEWTPADGDGRKTTVAIKILADSGDNGLSSELLEESRIMASVDHPHCVRLVGICMTQPLQLVTQFMPLGNLRDFLRARREPGQIGAAQMLRYAAQIASGMAHLERCNIIHRDLACRNVLVSSSRCVRITDFGLAKALDTASQEYQASGGKLPVKWLALESLISRRFTHKSDVWSYGITLWEIFTFGEPPYPNKGERLPQPAVCMLDVYMLMIKCWMLDEHHRPTFDELEANFTKMCSQPERYVYNRGVRHPSHCSSSRVSGNSRGGSGGGGPKSPRHSNNNRQSLDELDDAYVAMEDEVAESDLDNDVFVVDQSTLNTSTTSTACRRLPLSPQPLLYPSVHQNQHRQLLPSAPPPPEQQLSQPPPPPPPLMKPPQRSFSVTSGGRRRAAGPPPPLVSSSPQNQYTMDPCQPGPSNSDYYLQPVCLSAGSRRENPLPLPPRLSPVATHPLATTPTRPPPPPPLPPPLLPPLLQSAGSPGAVANPEYFFHYSGASAATAAADAPSGGAANAATAAATPNPASSNDSGIASPKDGKASREYLSILLTSFTRGSRCRNCRARLRRRRSSSCRRRRRLIDVARADVSPSGDSSPTFSQTQSARRGRLLQLRLPLGCGPRWRRRRRQGTGGGSLGGGGSSGGGSPSSSSVSSTAEAEADAPEADAAMAVVAAVARLLRRPRIGDMQAASEDTGSGCEATCSEWTTGRKEMAEGMAERMAEGMAEGMAERMAERMAVRAVRERQTPASPVDSEMVVLATSKCSKVNCGIRTRSAPSTADGPFFHCMKMPHHVYERYAHHINFGNAVKASDHHLHADVEHAS</sequence>
<dbReference type="SMART" id="SM00219">
    <property type="entry name" value="TyrKc"/>
    <property type="match status" value="1"/>
</dbReference>
<dbReference type="GO" id="GO:0008284">
    <property type="term" value="P:positive regulation of cell population proliferation"/>
    <property type="evidence" value="ECO:0007669"/>
    <property type="project" value="TreeGrafter"/>
</dbReference>
<feature type="compositionally biased region" description="Pro residues" evidence="11">
    <location>
        <begin position="1429"/>
        <end position="1443"/>
    </location>
</feature>
<proteinExistence type="predicted"/>
<dbReference type="Gene3D" id="3.30.200.20">
    <property type="entry name" value="Phosphorylase Kinase, domain 1"/>
    <property type="match status" value="1"/>
</dbReference>
<dbReference type="InterPro" id="IPR000719">
    <property type="entry name" value="Prot_kinase_dom"/>
</dbReference>